<reference evidence="3" key="2">
    <citation type="submission" date="2020-09" db="EMBL/GenBank/DDBJ databases">
        <authorList>
            <person name="Sun Q."/>
            <person name="Ohkuma M."/>
        </authorList>
    </citation>
    <scope>NUCLEOTIDE SEQUENCE</scope>
    <source>
        <strain evidence="3">JCM 4386</strain>
    </source>
</reference>
<feature type="region of interest" description="Disordered" evidence="1">
    <location>
        <begin position="23"/>
        <end position="50"/>
    </location>
</feature>
<dbReference type="EMBL" id="BMTL01000027">
    <property type="protein sequence ID" value="GGS11767.1"/>
    <property type="molecule type" value="Genomic_DNA"/>
</dbReference>
<feature type="signal peptide" evidence="2">
    <location>
        <begin position="1"/>
        <end position="21"/>
    </location>
</feature>
<evidence type="ECO:0008006" key="5">
    <source>
        <dbReference type="Google" id="ProtNLM"/>
    </source>
</evidence>
<feature type="chain" id="PRO_5037732465" description="Lipoprotein" evidence="2">
    <location>
        <begin position="22"/>
        <end position="151"/>
    </location>
</feature>
<comment type="caution">
    <text evidence="3">The sequence shown here is derived from an EMBL/GenBank/DDBJ whole genome shotgun (WGS) entry which is preliminary data.</text>
</comment>
<reference evidence="3" key="1">
    <citation type="journal article" date="2014" name="Int. J. Syst. Evol. Microbiol.">
        <title>Complete genome sequence of Corynebacterium casei LMG S-19264T (=DSM 44701T), isolated from a smear-ripened cheese.</title>
        <authorList>
            <consortium name="US DOE Joint Genome Institute (JGI-PGF)"/>
            <person name="Walter F."/>
            <person name="Albersmeier A."/>
            <person name="Kalinowski J."/>
            <person name="Ruckert C."/>
        </authorList>
    </citation>
    <scope>NUCLEOTIDE SEQUENCE</scope>
    <source>
        <strain evidence="3">JCM 4386</strain>
    </source>
</reference>
<evidence type="ECO:0000256" key="1">
    <source>
        <dbReference type="SAM" id="MobiDB-lite"/>
    </source>
</evidence>
<protein>
    <recommendedName>
        <fullName evidence="5">Lipoprotein</fullName>
    </recommendedName>
</protein>
<organism evidence="3 4">
    <name type="scientific">Streptomyces humidus</name>
    <dbReference type="NCBI Taxonomy" id="52259"/>
    <lineage>
        <taxon>Bacteria</taxon>
        <taxon>Bacillati</taxon>
        <taxon>Actinomycetota</taxon>
        <taxon>Actinomycetes</taxon>
        <taxon>Kitasatosporales</taxon>
        <taxon>Streptomycetaceae</taxon>
        <taxon>Streptomyces</taxon>
    </lineage>
</organism>
<accession>A0A918G1L9</accession>
<evidence type="ECO:0000313" key="3">
    <source>
        <dbReference type="EMBL" id="GGS11767.1"/>
    </source>
</evidence>
<sequence length="151" mass="15561">MRTRVTIVTAALLLAALTACSSSGSGDDGPAADDSGAPVDEPTVSVPAAHQGDDLKAAVAVYTAAYFAGDADTAYSMLSTRCAKKVAKGSYADVVKQASAEHGEDHAVSDVQAEVSGMTGRATYKVTGLPEFDRKAQPWALEGDAWKYDAC</sequence>
<evidence type="ECO:0000256" key="2">
    <source>
        <dbReference type="SAM" id="SignalP"/>
    </source>
</evidence>
<dbReference type="AlphaFoldDB" id="A0A918G1L9"/>
<name>A0A918G1L9_9ACTN</name>
<proteinExistence type="predicted"/>
<dbReference type="PROSITE" id="PS51257">
    <property type="entry name" value="PROKAR_LIPOPROTEIN"/>
    <property type="match status" value="1"/>
</dbReference>
<feature type="compositionally biased region" description="Low complexity" evidence="1">
    <location>
        <begin position="23"/>
        <end position="38"/>
    </location>
</feature>
<dbReference type="RefSeq" id="WP_190152340.1">
    <property type="nucleotide sequence ID" value="NZ_BMTL01000027.1"/>
</dbReference>
<gene>
    <name evidence="3" type="ORF">GCM10010269_58750</name>
</gene>
<dbReference type="Proteomes" id="UP000606194">
    <property type="component" value="Unassembled WGS sequence"/>
</dbReference>
<evidence type="ECO:0000313" key="4">
    <source>
        <dbReference type="Proteomes" id="UP000606194"/>
    </source>
</evidence>
<keyword evidence="2" id="KW-0732">Signal</keyword>
<keyword evidence="4" id="KW-1185">Reference proteome</keyword>